<feature type="binding site" evidence="2">
    <location>
        <position position="43"/>
    </location>
    <ligand>
        <name>Mg(2+)</name>
        <dbReference type="ChEBI" id="CHEBI:18420"/>
        <label>4</label>
    </ligand>
</feature>
<dbReference type="Gene3D" id="3.90.650.10">
    <property type="entry name" value="PurM-like C-terminal domain"/>
    <property type="match status" value="1"/>
</dbReference>
<dbReference type="InterPro" id="IPR010918">
    <property type="entry name" value="PurM-like_C_dom"/>
</dbReference>
<proteinExistence type="inferred from homology"/>
<feature type="binding site" evidence="2">
    <location>
        <position position="73"/>
    </location>
    <ligand>
        <name>Mg(2+)</name>
        <dbReference type="ChEBI" id="CHEBI:18420"/>
        <label>4</label>
    </ligand>
</feature>
<feature type="binding site" evidence="2">
    <location>
        <position position="73"/>
    </location>
    <ligand>
        <name>Mg(2+)</name>
        <dbReference type="ChEBI" id="CHEBI:18420"/>
        <label>3</label>
    </ligand>
</feature>
<comment type="caution">
    <text evidence="2">Lacks conserved residue(s) required for the propagation of feature annotation.</text>
</comment>
<gene>
    <name evidence="2 5" type="primary">thiL</name>
    <name evidence="5" type="ORF">E8M01_27155</name>
</gene>
<dbReference type="HAMAP" id="MF_02128">
    <property type="entry name" value="TMP_kinase"/>
    <property type="match status" value="1"/>
</dbReference>
<feature type="binding site" evidence="2">
    <location>
        <position position="334"/>
    </location>
    <ligand>
        <name>substrate</name>
    </ligand>
</feature>
<feature type="binding site" evidence="2">
    <location>
        <position position="52"/>
    </location>
    <ligand>
        <name>substrate</name>
    </ligand>
</feature>
<dbReference type="RefSeq" id="WP_136963010.1">
    <property type="nucleotide sequence ID" value="NZ_CP039690.1"/>
</dbReference>
<feature type="binding site" evidence="2">
    <location>
        <position position="229"/>
    </location>
    <ligand>
        <name>Mg(2+)</name>
        <dbReference type="ChEBI" id="CHEBI:18420"/>
        <label>5</label>
    </ligand>
</feature>
<feature type="binding site" evidence="2">
    <location>
        <position position="278"/>
    </location>
    <ligand>
        <name>substrate</name>
    </ligand>
</feature>
<feature type="binding site" evidence="2">
    <location>
        <position position="151"/>
    </location>
    <ligand>
        <name>ATP</name>
        <dbReference type="ChEBI" id="CHEBI:30616"/>
    </ligand>
</feature>
<evidence type="ECO:0000259" key="4">
    <source>
        <dbReference type="Pfam" id="PF02769"/>
    </source>
</evidence>
<dbReference type="Pfam" id="PF02769">
    <property type="entry name" value="AIRS_C"/>
    <property type="match status" value="1"/>
</dbReference>
<organism evidence="5 6">
    <name type="scientific">Phreatobacter stygius</name>
    <dbReference type="NCBI Taxonomy" id="1940610"/>
    <lineage>
        <taxon>Bacteria</taxon>
        <taxon>Pseudomonadati</taxon>
        <taxon>Pseudomonadota</taxon>
        <taxon>Alphaproteobacteria</taxon>
        <taxon>Hyphomicrobiales</taxon>
        <taxon>Phreatobacteraceae</taxon>
        <taxon>Phreatobacter</taxon>
    </lineage>
</organism>
<keyword evidence="6" id="KW-1185">Reference proteome</keyword>
<dbReference type="KEGG" id="pstg:E8M01_27155"/>
<dbReference type="SUPFAM" id="SSF55326">
    <property type="entry name" value="PurM N-terminal domain-like"/>
    <property type="match status" value="1"/>
</dbReference>
<keyword evidence="2 5" id="KW-0418">Kinase</keyword>
<feature type="binding site" evidence="2">
    <location>
        <position position="73"/>
    </location>
    <ligand>
        <name>Mg(2+)</name>
        <dbReference type="ChEBI" id="CHEBI:18420"/>
        <label>2</label>
    </ligand>
</feature>
<comment type="miscellaneous">
    <text evidence="2">Reaction mechanism of ThiL seems to utilize a direct, inline transfer of the gamma-phosphate of ATP to TMP rather than a phosphorylated enzyme intermediate.</text>
</comment>
<dbReference type="InterPro" id="IPR016188">
    <property type="entry name" value="PurM-like_N"/>
</dbReference>
<dbReference type="UniPathway" id="UPA00060">
    <property type="reaction ID" value="UER00142"/>
</dbReference>
<dbReference type="AlphaFoldDB" id="A0A4D7BAC8"/>
<feature type="binding site" evidence="2">
    <location>
        <position position="228"/>
    </location>
    <ligand>
        <name>ATP</name>
        <dbReference type="ChEBI" id="CHEBI:30616"/>
    </ligand>
</feature>
<reference evidence="5 6" key="1">
    <citation type="submission" date="2019-04" db="EMBL/GenBank/DDBJ databases">
        <title>Phreatobacter aquaticus sp. nov.</title>
        <authorList>
            <person name="Choi A."/>
        </authorList>
    </citation>
    <scope>NUCLEOTIDE SEQUENCE [LARGE SCALE GENOMIC DNA]</scope>
    <source>
        <strain evidence="5 6">KCTC 52518</strain>
    </source>
</reference>
<feature type="binding site" evidence="2">
    <location>
        <begin position="120"/>
        <end position="121"/>
    </location>
    <ligand>
        <name>ATP</name>
        <dbReference type="ChEBI" id="CHEBI:30616"/>
    </ligand>
</feature>
<evidence type="ECO:0000259" key="3">
    <source>
        <dbReference type="Pfam" id="PF00586"/>
    </source>
</evidence>
<feature type="binding site" evidence="2">
    <location>
        <position position="29"/>
    </location>
    <ligand>
        <name>Mg(2+)</name>
        <dbReference type="ChEBI" id="CHEBI:18420"/>
        <label>3</label>
    </ligand>
</feature>
<feature type="binding site" evidence="2">
    <location>
        <position position="45"/>
    </location>
    <ligand>
        <name>Mg(2+)</name>
        <dbReference type="ChEBI" id="CHEBI:18420"/>
        <label>1</label>
    </ligand>
</feature>
<feature type="binding site" evidence="2">
    <location>
        <position position="226"/>
    </location>
    <ligand>
        <name>Mg(2+)</name>
        <dbReference type="ChEBI" id="CHEBI:18420"/>
        <label>3</label>
    </ligand>
</feature>
<dbReference type="PANTHER" id="PTHR30270:SF0">
    <property type="entry name" value="THIAMINE-MONOPHOSPHATE KINASE"/>
    <property type="match status" value="1"/>
</dbReference>
<protein>
    <recommendedName>
        <fullName evidence="2">Thiamine-monophosphate kinase</fullName>
        <shortName evidence="2">TMP kinase</shortName>
        <shortName evidence="2">Thiamine-phosphate kinase</shortName>
        <ecNumber evidence="2">2.7.4.16</ecNumber>
    </recommendedName>
</protein>
<keyword evidence="2" id="KW-0479">Metal-binding</keyword>
<keyword evidence="2" id="KW-0067">ATP-binding</keyword>
<comment type="function">
    <text evidence="2">Catalyzes the ATP-dependent phosphorylation of thiamine-monophosphate (TMP) to form thiamine-pyrophosphate (TPP), the active form of vitamin B1.</text>
</comment>
<accession>A0A4D7BAC8</accession>
<keyword evidence="2 5" id="KW-0808">Transferase</keyword>
<keyword evidence="2" id="KW-0547">Nucleotide-binding</keyword>
<comment type="similarity">
    <text evidence="2">Belongs to the thiamine-monophosphate kinase family.</text>
</comment>
<keyword evidence="1 2" id="KW-0784">Thiamine biosynthesis</keyword>
<dbReference type="InterPro" id="IPR036676">
    <property type="entry name" value="PurM-like_C_sf"/>
</dbReference>
<dbReference type="PANTHER" id="PTHR30270">
    <property type="entry name" value="THIAMINE-MONOPHOSPHATE KINASE"/>
    <property type="match status" value="1"/>
</dbReference>
<feature type="binding site" evidence="2">
    <location>
        <position position="45"/>
    </location>
    <ligand>
        <name>Mg(2+)</name>
        <dbReference type="ChEBI" id="CHEBI:18420"/>
        <label>2</label>
    </ligand>
</feature>
<dbReference type="GO" id="GO:0000287">
    <property type="term" value="F:magnesium ion binding"/>
    <property type="evidence" value="ECO:0007669"/>
    <property type="project" value="UniProtKB-UniRule"/>
</dbReference>
<dbReference type="SUPFAM" id="SSF56042">
    <property type="entry name" value="PurM C-terminal domain-like"/>
    <property type="match status" value="1"/>
</dbReference>
<comment type="catalytic activity">
    <reaction evidence="2">
        <text>thiamine phosphate + ATP = thiamine diphosphate + ADP</text>
        <dbReference type="Rhea" id="RHEA:15913"/>
        <dbReference type="ChEBI" id="CHEBI:30616"/>
        <dbReference type="ChEBI" id="CHEBI:37575"/>
        <dbReference type="ChEBI" id="CHEBI:58937"/>
        <dbReference type="ChEBI" id="CHEBI:456216"/>
        <dbReference type="EC" id="2.7.4.16"/>
    </reaction>
</comment>
<dbReference type="InterPro" id="IPR006283">
    <property type="entry name" value="ThiL-like"/>
</dbReference>
<evidence type="ECO:0000256" key="1">
    <source>
        <dbReference type="ARBA" id="ARBA00022977"/>
    </source>
</evidence>
<feature type="domain" description="PurM-like C-terminal" evidence="4">
    <location>
        <begin position="155"/>
        <end position="320"/>
    </location>
</feature>
<feature type="binding site" evidence="2">
    <location>
        <position position="121"/>
    </location>
    <ligand>
        <name>Mg(2+)</name>
        <dbReference type="ChEBI" id="CHEBI:18420"/>
        <label>1</label>
    </ligand>
</feature>
<keyword evidence="2" id="KW-0460">Magnesium</keyword>
<comment type="pathway">
    <text evidence="2">Cofactor biosynthesis; thiamine diphosphate biosynthesis; thiamine diphosphate from thiamine phosphate: step 1/1.</text>
</comment>
<dbReference type="Proteomes" id="UP000298781">
    <property type="component" value="Chromosome"/>
</dbReference>
<evidence type="ECO:0000256" key="2">
    <source>
        <dbReference type="HAMAP-Rule" id="MF_02128"/>
    </source>
</evidence>
<dbReference type="GO" id="GO:0009228">
    <property type="term" value="P:thiamine biosynthetic process"/>
    <property type="evidence" value="ECO:0007669"/>
    <property type="project" value="UniProtKB-KW"/>
</dbReference>
<name>A0A4D7BAC8_9HYPH</name>
<dbReference type="CDD" id="cd02194">
    <property type="entry name" value="ThiL"/>
    <property type="match status" value="1"/>
</dbReference>
<dbReference type="Gene3D" id="3.30.1330.10">
    <property type="entry name" value="PurM-like, N-terminal domain"/>
    <property type="match status" value="1"/>
</dbReference>
<feature type="binding site" evidence="2">
    <location>
        <position position="29"/>
    </location>
    <ligand>
        <name>Mg(2+)</name>
        <dbReference type="ChEBI" id="CHEBI:18420"/>
        <label>4</label>
    </ligand>
</feature>
<sequence length="337" mass="34468">MSRPSEDELIARYFAPLATAPGADGLTDDAAVLPAGAGDLVVTKDMLVAGVHFFPDDPPDLVARKALRVNLSDLAAKGARPAGFLLALGLPADWTEAFLEAFTRGLATDIERFGCPLYGGDTVKMPGPVTRPGPLTLSVTAFGRTGRTVRRNGAEPGDLIVVSGTIGDGALGLKARLAEREPSLQPDWLKLLAPEHRAALAGRYLLPEPRTGLADAVSAHASAAMDISDGLAGDLAKLMKVSGVAGQVRLADIPVSAAVRAARDLDTSLVTTMLTGGDDYEILATVPPGALAAFEAAGRAAGVAVAVIGQVTAGDGLAIIDAAGQPLSLGAGRFEHF</sequence>
<dbReference type="InterPro" id="IPR036921">
    <property type="entry name" value="PurM-like_N_sf"/>
</dbReference>
<evidence type="ECO:0000313" key="5">
    <source>
        <dbReference type="EMBL" id="QCI67580.1"/>
    </source>
</evidence>
<dbReference type="EMBL" id="CP039690">
    <property type="protein sequence ID" value="QCI67580.1"/>
    <property type="molecule type" value="Genomic_DNA"/>
</dbReference>
<dbReference type="GO" id="GO:0009229">
    <property type="term" value="P:thiamine diphosphate biosynthetic process"/>
    <property type="evidence" value="ECO:0007669"/>
    <property type="project" value="UniProtKB-UniRule"/>
</dbReference>
<dbReference type="NCBIfam" id="TIGR01379">
    <property type="entry name" value="thiL"/>
    <property type="match status" value="1"/>
</dbReference>
<feature type="domain" description="PurM-like N-terminal" evidence="3">
    <location>
        <begin position="28"/>
        <end position="144"/>
    </location>
</feature>
<evidence type="ECO:0000313" key="6">
    <source>
        <dbReference type="Proteomes" id="UP000298781"/>
    </source>
</evidence>
<dbReference type="OrthoDB" id="9802811at2"/>
<dbReference type="PIRSF" id="PIRSF005303">
    <property type="entry name" value="Thiam_monoph_kin"/>
    <property type="match status" value="1"/>
</dbReference>
<dbReference type="EC" id="2.7.4.16" evidence="2"/>
<dbReference type="GO" id="GO:0009030">
    <property type="term" value="F:thiamine-phosphate kinase activity"/>
    <property type="evidence" value="ECO:0007669"/>
    <property type="project" value="UniProtKB-UniRule"/>
</dbReference>
<dbReference type="GO" id="GO:0005524">
    <property type="term" value="F:ATP binding"/>
    <property type="evidence" value="ECO:0007669"/>
    <property type="project" value="UniProtKB-UniRule"/>
</dbReference>
<dbReference type="Pfam" id="PF00586">
    <property type="entry name" value="AIRS"/>
    <property type="match status" value="1"/>
</dbReference>